<evidence type="ECO:0000256" key="1">
    <source>
        <dbReference type="ARBA" id="ARBA00004141"/>
    </source>
</evidence>
<gene>
    <name evidence="8" type="ORF">M406DRAFT_33785</name>
</gene>
<feature type="non-terminal residue" evidence="8">
    <location>
        <position position="1"/>
    </location>
</feature>
<dbReference type="InterPro" id="IPR001708">
    <property type="entry name" value="YidC/ALB3/OXA1/COX18"/>
</dbReference>
<feature type="transmembrane region" description="Helical" evidence="7">
    <location>
        <begin position="202"/>
        <end position="227"/>
    </location>
</feature>
<dbReference type="OrthoDB" id="2148490at2759"/>
<dbReference type="Proteomes" id="UP000803844">
    <property type="component" value="Unassembled WGS sequence"/>
</dbReference>
<dbReference type="EMBL" id="MU032344">
    <property type="protein sequence ID" value="KAF3771336.1"/>
    <property type="molecule type" value="Genomic_DNA"/>
</dbReference>
<evidence type="ECO:0000256" key="2">
    <source>
        <dbReference type="ARBA" id="ARBA00009877"/>
    </source>
</evidence>
<keyword evidence="3 7" id="KW-0812">Transmembrane</keyword>
<keyword evidence="4 7" id="KW-1133">Transmembrane helix</keyword>
<keyword evidence="5 7" id="KW-0472">Membrane</keyword>
<dbReference type="AlphaFoldDB" id="A0A9P5CVW4"/>
<evidence type="ECO:0000256" key="7">
    <source>
        <dbReference type="SAM" id="Phobius"/>
    </source>
</evidence>
<reference evidence="8" key="1">
    <citation type="journal article" date="2020" name="Phytopathology">
        <title>Genome sequence of the chestnut blight fungus Cryphonectria parasitica EP155: A fundamental resource for an archetypical invasive plant pathogen.</title>
        <authorList>
            <person name="Crouch J.A."/>
            <person name="Dawe A."/>
            <person name="Aerts A."/>
            <person name="Barry K."/>
            <person name="Churchill A.C.L."/>
            <person name="Grimwood J."/>
            <person name="Hillman B."/>
            <person name="Milgroom M.G."/>
            <person name="Pangilinan J."/>
            <person name="Smith M."/>
            <person name="Salamov A."/>
            <person name="Schmutz J."/>
            <person name="Yadav J."/>
            <person name="Grigoriev I.V."/>
            <person name="Nuss D."/>
        </authorList>
    </citation>
    <scope>NUCLEOTIDE SEQUENCE</scope>
    <source>
        <strain evidence="8">EP155</strain>
    </source>
</reference>
<dbReference type="GeneID" id="63838427"/>
<dbReference type="PANTHER" id="PTHR12428:SF66">
    <property type="entry name" value="MITOCHONDRIAL INNER MEMBRANE PROTEIN OXA1L"/>
    <property type="match status" value="1"/>
</dbReference>
<feature type="region of interest" description="Disordered" evidence="6">
    <location>
        <begin position="314"/>
        <end position="366"/>
    </location>
</feature>
<dbReference type="RefSeq" id="XP_040782297.1">
    <property type="nucleotide sequence ID" value="XM_040921298.1"/>
</dbReference>
<name>A0A9P5CVW4_CRYP1</name>
<evidence type="ECO:0000256" key="5">
    <source>
        <dbReference type="ARBA" id="ARBA00023136"/>
    </source>
</evidence>
<evidence type="ECO:0000256" key="4">
    <source>
        <dbReference type="ARBA" id="ARBA00022989"/>
    </source>
</evidence>
<dbReference type="GO" id="GO:0032977">
    <property type="term" value="F:membrane insertase activity"/>
    <property type="evidence" value="ECO:0007669"/>
    <property type="project" value="InterPro"/>
</dbReference>
<comment type="subcellular location">
    <subcellularLocation>
        <location evidence="1">Membrane</location>
        <topology evidence="1">Multi-pass membrane protein</topology>
    </subcellularLocation>
</comment>
<feature type="transmembrane region" description="Helical" evidence="7">
    <location>
        <begin position="162"/>
        <end position="181"/>
    </location>
</feature>
<keyword evidence="9" id="KW-1185">Reference proteome</keyword>
<dbReference type="PANTHER" id="PTHR12428">
    <property type="entry name" value="OXA1"/>
    <property type="match status" value="1"/>
</dbReference>
<comment type="similarity">
    <text evidence="2">Belongs to the OXA1/ALB3/YidC family.</text>
</comment>
<evidence type="ECO:0000256" key="6">
    <source>
        <dbReference type="SAM" id="MobiDB-lite"/>
    </source>
</evidence>
<feature type="transmembrane region" description="Helical" evidence="7">
    <location>
        <begin position="36"/>
        <end position="58"/>
    </location>
</feature>
<evidence type="ECO:0000256" key="3">
    <source>
        <dbReference type="ARBA" id="ARBA00022692"/>
    </source>
</evidence>
<evidence type="ECO:0000313" key="8">
    <source>
        <dbReference type="EMBL" id="KAF3771336.1"/>
    </source>
</evidence>
<organism evidence="8 9">
    <name type="scientific">Cryphonectria parasitica (strain ATCC 38755 / EP155)</name>
    <dbReference type="NCBI Taxonomy" id="660469"/>
    <lineage>
        <taxon>Eukaryota</taxon>
        <taxon>Fungi</taxon>
        <taxon>Dikarya</taxon>
        <taxon>Ascomycota</taxon>
        <taxon>Pezizomycotina</taxon>
        <taxon>Sordariomycetes</taxon>
        <taxon>Sordariomycetidae</taxon>
        <taxon>Diaporthales</taxon>
        <taxon>Cryphonectriaceae</taxon>
        <taxon>Cryphonectria-Endothia species complex</taxon>
        <taxon>Cryphonectria</taxon>
    </lineage>
</organism>
<feature type="compositionally biased region" description="Basic and acidic residues" evidence="6">
    <location>
        <begin position="325"/>
        <end position="366"/>
    </location>
</feature>
<dbReference type="GO" id="GO:0005743">
    <property type="term" value="C:mitochondrial inner membrane"/>
    <property type="evidence" value="ECO:0007669"/>
    <property type="project" value="TreeGrafter"/>
</dbReference>
<evidence type="ECO:0000313" key="9">
    <source>
        <dbReference type="Proteomes" id="UP000803844"/>
    </source>
</evidence>
<dbReference type="CDD" id="cd20069">
    <property type="entry name" value="5TM_Oxa1-like"/>
    <property type="match status" value="1"/>
</dbReference>
<protein>
    <submittedName>
        <fullName evidence="8">Uncharacterized protein</fullName>
    </submittedName>
</protein>
<proteinExistence type="inferred from homology"/>
<comment type="caution">
    <text evidence="8">The sequence shown here is derived from an EMBL/GenBank/DDBJ whole genome shotgun (WGS) entry which is preliminary data.</text>
</comment>
<dbReference type="GO" id="GO:0032979">
    <property type="term" value="P:protein insertion into mitochondrial inner membrane from matrix"/>
    <property type="evidence" value="ECO:0007669"/>
    <property type="project" value="TreeGrafter"/>
</dbReference>
<feature type="transmembrane region" description="Helical" evidence="7">
    <location>
        <begin position="122"/>
        <end position="142"/>
    </location>
</feature>
<sequence>ERVGYLAQLGLDYGWGPTSLCQWVLEHLHITAGLPWWGAIAGCAVAIRIVMAYPALIAQYESVKSREMRQNPLYKETQQKYMMSMAQGAKMSPSELMEMRMQMKLLQQQAGVKMWKMFLPMLQFPLAIGMFKLCRGMTALPVPGLESAGTLWFTDLTVPDPFYILPCVSAVMMVFSMQRALPFMAAEQANMMKKLPWILGPIGIIVTLKMAAAVQLFFAMAALMQYIQTTLWHMPIIRRLCGLPPLDIMIENANYLKQSGPVQTGPGGVQYQPPRTIKTTASETTPANKPKEASPQFENPLTFFRDMRQKMSDKVSEYQASSGVTDEKKAANEYEARRMREENEKYWARRDEQKWRQEQKKNQKKR</sequence>
<accession>A0A9P5CVW4</accession>